<sequence>MQSVQTIEAIVPEKTQSDMGSDSSHSLSLSQVMHQFGSFVALENINLDIRPGEFVSLLGPSGCGKTTLLRIISGFLTPTAGSVLIDGMSVQGLSPSQRGTGIVFQNYALFPHMSVWDNVAYGLRAAGNRSRSQIANRVGEMLNMVQLNQLAKRVPSELSGGQQQRVALARALAVEPRIMLLDEPFSALDKSLRLDMQIEIRRILSEQNITAIMVTHDQEEAMSMSDRIAVLSSGTIHQFDTPTNLYDRPATSFVSSFVGTCNHLPAEVLGRTEGGYQISIPGGELAIVSDLPLSPYDKVTLAVRPENLRVQPQCDRTITGTVTMCLPLGSLITYDVRLTDDCHVKITQTRTMGAQSLKSGDLIHLNLVNPEACAVFSA</sequence>
<comment type="caution">
    <text evidence="7">The sequence shown here is derived from an EMBL/GenBank/DDBJ whole genome shotgun (WGS) entry which is preliminary data.</text>
</comment>
<dbReference type="InterPro" id="IPR027417">
    <property type="entry name" value="P-loop_NTPase"/>
</dbReference>
<dbReference type="AlphaFoldDB" id="A0A0P7YPP8"/>
<dbReference type="Pfam" id="PF00005">
    <property type="entry name" value="ABC_tran"/>
    <property type="match status" value="1"/>
</dbReference>
<dbReference type="GO" id="GO:0016887">
    <property type="term" value="F:ATP hydrolysis activity"/>
    <property type="evidence" value="ECO:0007669"/>
    <property type="project" value="InterPro"/>
</dbReference>
<dbReference type="PROSITE" id="PS50893">
    <property type="entry name" value="ABC_TRANSPORTER_2"/>
    <property type="match status" value="1"/>
</dbReference>
<dbReference type="GO" id="GO:0005524">
    <property type="term" value="F:ATP binding"/>
    <property type="evidence" value="ECO:0007669"/>
    <property type="project" value="UniProtKB-KW"/>
</dbReference>
<dbReference type="SMART" id="SM00382">
    <property type="entry name" value="AAA"/>
    <property type="match status" value="1"/>
</dbReference>
<dbReference type="Gene3D" id="2.40.50.140">
    <property type="entry name" value="Nucleic acid-binding proteins"/>
    <property type="match status" value="1"/>
</dbReference>
<dbReference type="InterPro" id="IPR012340">
    <property type="entry name" value="NA-bd_OB-fold"/>
</dbReference>
<dbReference type="FunFam" id="3.40.50.300:FF:000425">
    <property type="entry name" value="Probable ABC transporter, ATP-binding subunit"/>
    <property type="match status" value="1"/>
</dbReference>
<evidence type="ECO:0000256" key="4">
    <source>
        <dbReference type="ARBA" id="ARBA00022840"/>
    </source>
</evidence>
<dbReference type="InterPro" id="IPR050093">
    <property type="entry name" value="ABC_SmlMolc_Importer"/>
</dbReference>
<dbReference type="EMBL" id="LJZR01000059">
    <property type="protein sequence ID" value="KPQ32372.1"/>
    <property type="molecule type" value="Genomic_DNA"/>
</dbReference>
<dbReference type="PANTHER" id="PTHR42781:SF4">
    <property type="entry name" value="SPERMIDINE_PUTRESCINE IMPORT ATP-BINDING PROTEIN POTA"/>
    <property type="match status" value="1"/>
</dbReference>
<dbReference type="SUPFAM" id="SSF50331">
    <property type="entry name" value="MOP-like"/>
    <property type="match status" value="1"/>
</dbReference>
<dbReference type="PROSITE" id="PS00211">
    <property type="entry name" value="ABC_TRANSPORTER_1"/>
    <property type="match status" value="1"/>
</dbReference>
<evidence type="ECO:0000256" key="3">
    <source>
        <dbReference type="ARBA" id="ARBA00022741"/>
    </source>
</evidence>
<evidence type="ECO:0000259" key="6">
    <source>
        <dbReference type="PROSITE" id="PS50893"/>
    </source>
</evidence>
<keyword evidence="3" id="KW-0547">Nucleotide-binding</keyword>
<dbReference type="EC" id="7.6.2.9" evidence="5"/>
<dbReference type="PANTHER" id="PTHR42781">
    <property type="entry name" value="SPERMIDINE/PUTRESCINE IMPORT ATP-BINDING PROTEIN POTA"/>
    <property type="match status" value="1"/>
</dbReference>
<feature type="domain" description="ABC transporter" evidence="6">
    <location>
        <begin position="27"/>
        <end position="258"/>
    </location>
</feature>
<proteinExistence type="predicted"/>
<dbReference type="PATRIC" id="fig|1666911.3.peg.3733"/>
<comment type="subcellular location">
    <subcellularLocation>
        <location evidence="1">Cell inner membrane</location>
        <topology evidence="1">Peripheral membrane protein</topology>
    </subcellularLocation>
</comment>
<dbReference type="Gene3D" id="2.40.50.100">
    <property type="match status" value="1"/>
</dbReference>
<dbReference type="InterPro" id="IPR017871">
    <property type="entry name" value="ABC_transporter-like_CS"/>
</dbReference>
<organism evidence="7 8">
    <name type="scientific">Phormidesmis priestleyi Ana</name>
    <dbReference type="NCBI Taxonomy" id="1666911"/>
    <lineage>
        <taxon>Bacteria</taxon>
        <taxon>Bacillati</taxon>
        <taxon>Cyanobacteriota</taxon>
        <taxon>Cyanophyceae</taxon>
        <taxon>Leptolyngbyales</taxon>
        <taxon>Leptolyngbyaceae</taxon>
        <taxon>Phormidesmis</taxon>
    </lineage>
</organism>
<dbReference type="STRING" id="1666911.HLUCCA11_21650"/>
<reference evidence="7 8" key="1">
    <citation type="submission" date="2015-09" db="EMBL/GenBank/DDBJ databases">
        <title>Identification and resolution of microdiversity through metagenomic sequencing of parallel consortia.</title>
        <authorList>
            <person name="Nelson W.C."/>
            <person name="Romine M.F."/>
            <person name="Lindemann S.R."/>
        </authorList>
    </citation>
    <scope>NUCLEOTIDE SEQUENCE [LARGE SCALE GENOMIC DNA]</scope>
    <source>
        <strain evidence="7">Ana</strain>
    </source>
</reference>
<dbReference type="InterPro" id="IPR003593">
    <property type="entry name" value="AAA+_ATPase"/>
</dbReference>
<dbReference type="InterPro" id="IPR013611">
    <property type="entry name" value="Transp-assoc_OB_typ2"/>
</dbReference>
<evidence type="ECO:0000256" key="5">
    <source>
        <dbReference type="ARBA" id="ARBA00066388"/>
    </source>
</evidence>
<name>A0A0P7YPP8_9CYAN</name>
<dbReference type="SUPFAM" id="SSF52540">
    <property type="entry name" value="P-loop containing nucleoside triphosphate hydrolases"/>
    <property type="match status" value="1"/>
</dbReference>
<evidence type="ECO:0000256" key="2">
    <source>
        <dbReference type="ARBA" id="ARBA00022448"/>
    </source>
</evidence>
<dbReference type="GO" id="GO:0043190">
    <property type="term" value="C:ATP-binding cassette (ABC) transporter complex"/>
    <property type="evidence" value="ECO:0007669"/>
    <property type="project" value="InterPro"/>
</dbReference>
<protein>
    <recommendedName>
        <fullName evidence="5">ABC-type quaternary amine transporter</fullName>
        <ecNumber evidence="5">7.6.2.9</ecNumber>
    </recommendedName>
</protein>
<dbReference type="GO" id="GO:0015418">
    <property type="term" value="F:ABC-type quaternary ammonium compound transporting activity"/>
    <property type="evidence" value="ECO:0007669"/>
    <property type="project" value="UniProtKB-EC"/>
</dbReference>
<dbReference type="Pfam" id="PF08402">
    <property type="entry name" value="TOBE_2"/>
    <property type="match status" value="1"/>
</dbReference>
<evidence type="ECO:0000256" key="1">
    <source>
        <dbReference type="ARBA" id="ARBA00004417"/>
    </source>
</evidence>
<accession>A0A0P7YPP8</accession>
<keyword evidence="4 7" id="KW-0067">ATP-binding</keyword>
<keyword evidence="2" id="KW-0813">Transport</keyword>
<dbReference type="InterPro" id="IPR003439">
    <property type="entry name" value="ABC_transporter-like_ATP-bd"/>
</dbReference>
<dbReference type="Proteomes" id="UP000050465">
    <property type="component" value="Unassembled WGS sequence"/>
</dbReference>
<gene>
    <name evidence="7" type="ORF">HLUCCA11_21650</name>
</gene>
<dbReference type="InterPro" id="IPR008995">
    <property type="entry name" value="Mo/tungstate-bd_C_term_dom"/>
</dbReference>
<evidence type="ECO:0000313" key="8">
    <source>
        <dbReference type="Proteomes" id="UP000050465"/>
    </source>
</evidence>
<dbReference type="Gene3D" id="3.40.50.300">
    <property type="entry name" value="P-loop containing nucleotide triphosphate hydrolases"/>
    <property type="match status" value="1"/>
</dbReference>
<evidence type="ECO:0000313" key="7">
    <source>
        <dbReference type="EMBL" id="KPQ32372.1"/>
    </source>
</evidence>